<feature type="region of interest" description="Disordered" evidence="1">
    <location>
        <begin position="97"/>
        <end position="127"/>
    </location>
</feature>
<name>A0A0C3PPA0_PISTI</name>
<accession>A0A0C3PPA0</accession>
<dbReference type="OrthoDB" id="10652904at2759"/>
<protein>
    <submittedName>
        <fullName evidence="2">Uncharacterized protein</fullName>
    </submittedName>
</protein>
<dbReference type="EMBL" id="KN831952">
    <property type="protein sequence ID" value="KIO10279.1"/>
    <property type="molecule type" value="Genomic_DNA"/>
</dbReference>
<dbReference type="Proteomes" id="UP000054217">
    <property type="component" value="Unassembled WGS sequence"/>
</dbReference>
<dbReference type="HOGENOM" id="CLU_078029_0_0_1"/>
<evidence type="ECO:0000313" key="3">
    <source>
        <dbReference type="Proteomes" id="UP000054217"/>
    </source>
</evidence>
<proteinExistence type="predicted"/>
<dbReference type="AlphaFoldDB" id="A0A0C3PPA0"/>
<sequence length="287" mass="31742">MIASYRLFVADPAIVGTVYHEVDKNSPLDLVYHATIQALRLEELSRYVNRQNPLLSPTCTILNEIAVQQVPLLLRLFDVLGGADLIYNVRQHPMLIAPPPPGSRRPSTATSPPVSSVSSTPPASPRACCLSGPNPRPCESHDSPSEVDPETAFGVSRAELDYTLNIVKTLAQLPPTPVLNTMTEFDRPLTLSDPRYHQACYICHCLSHIHVNCGLYECPLCHATRPGHTQTQCPSICPRRPLQDRIATPAVVDDRTLIGSEENDLYDNDFDFDDSTISNMTREPYGE</sequence>
<organism evidence="2 3">
    <name type="scientific">Pisolithus tinctorius Marx 270</name>
    <dbReference type="NCBI Taxonomy" id="870435"/>
    <lineage>
        <taxon>Eukaryota</taxon>
        <taxon>Fungi</taxon>
        <taxon>Dikarya</taxon>
        <taxon>Basidiomycota</taxon>
        <taxon>Agaricomycotina</taxon>
        <taxon>Agaricomycetes</taxon>
        <taxon>Agaricomycetidae</taxon>
        <taxon>Boletales</taxon>
        <taxon>Sclerodermatineae</taxon>
        <taxon>Pisolithaceae</taxon>
        <taxon>Pisolithus</taxon>
    </lineage>
</organism>
<gene>
    <name evidence="2" type="ORF">M404DRAFT_21256</name>
</gene>
<evidence type="ECO:0000256" key="1">
    <source>
        <dbReference type="SAM" id="MobiDB-lite"/>
    </source>
</evidence>
<dbReference type="InParanoid" id="A0A0C3PPA0"/>
<reference evidence="3" key="2">
    <citation type="submission" date="2015-01" db="EMBL/GenBank/DDBJ databases">
        <title>Evolutionary Origins and Diversification of the Mycorrhizal Mutualists.</title>
        <authorList>
            <consortium name="DOE Joint Genome Institute"/>
            <consortium name="Mycorrhizal Genomics Consortium"/>
            <person name="Kohler A."/>
            <person name="Kuo A."/>
            <person name="Nagy L.G."/>
            <person name="Floudas D."/>
            <person name="Copeland A."/>
            <person name="Barry K.W."/>
            <person name="Cichocki N."/>
            <person name="Veneault-Fourrey C."/>
            <person name="LaButti K."/>
            <person name="Lindquist E.A."/>
            <person name="Lipzen A."/>
            <person name="Lundell T."/>
            <person name="Morin E."/>
            <person name="Murat C."/>
            <person name="Riley R."/>
            <person name="Ohm R."/>
            <person name="Sun H."/>
            <person name="Tunlid A."/>
            <person name="Henrissat B."/>
            <person name="Grigoriev I.V."/>
            <person name="Hibbett D.S."/>
            <person name="Martin F."/>
        </authorList>
    </citation>
    <scope>NUCLEOTIDE SEQUENCE [LARGE SCALE GENOMIC DNA]</scope>
    <source>
        <strain evidence="3">Marx 270</strain>
    </source>
</reference>
<feature type="compositionally biased region" description="Low complexity" evidence="1">
    <location>
        <begin position="104"/>
        <end position="121"/>
    </location>
</feature>
<keyword evidence="3" id="KW-1185">Reference proteome</keyword>
<reference evidence="2 3" key="1">
    <citation type="submission" date="2014-04" db="EMBL/GenBank/DDBJ databases">
        <authorList>
            <consortium name="DOE Joint Genome Institute"/>
            <person name="Kuo A."/>
            <person name="Kohler A."/>
            <person name="Costa M.D."/>
            <person name="Nagy L.G."/>
            <person name="Floudas D."/>
            <person name="Copeland A."/>
            <person name="Barry K.W."/>
            <person name="Cichocki N."/>
            <person name="Veneault-Fourrey C."/>
            <person name="LaButti K."/>
            <person name="Lindquist E.A."/>
            <person name="Lipzen A."/>
            <person name="Lundell T."/>
            <person name="Morin E."/>
            <person name="Murat C."/>
            <person name="Sun H."/>
            <person name="Tunlid A."/>
            <person name="Henrissat B."/>
            <person name="Grigoriev I.V."/>
            <person name="Hibbett D.S."/>
            <person name="Martin F."/>
            <person name="Nordberg H.P."/>
            <person name="Cantor M.N."/>
            <person name="Hua S.X."/>
        </authorList>
    </citation>
    <scope>NUCLEOTIDE SEQUENCE [LARGE SCALE GENOMIC DNA]</scope>
    <source>
        <strain evidence="2 3">Marx 270</strain>
    </source>
</reference>
<evidence type="ECO:0000313" key="2">
    <source>
        <dbReference type="EMBL" id="KIO10279.1"/>
    </source>
</evidence>